<protein>
    <submittedName>
        <fullName evidence="1">Uncharacterized protein</fullName>
    </submittedName>
</protein>
<accession>A0A0A9DUX4</accession>
<sequence length="54" mass="6240">MCSHAGLVEKLPENKQHRRLGNHWITRRNCVHVCVPSIWFHARWSKYGADGGPC</sequence>
<reference evidence="1" key="2">
    <citation type="journal article" date="2015" name="Data Brief">
        <title>Shoot transcriptome of the giant reed, Arundo donax.</title>
        <authorList>
            <person name="Barrero R.A."/>
            <person name="Guerrero F.D."/>
            <person name="Moolhuijzen P."/>
            <person name="Goolsby J.A."/>
            <person name="Tidwell J."/>
            <person name="Bellgard S.E."/>
            <person name="Bellgard M.I."/>
        </authorList>
    </citation>
    <scope>NUCLEOTIDE SEQUENCE</scope>
    <source>
        <tissue evidence="1">Shoot tissue taken approximately 20 cm above the soil surface</tissue>
    </source>
</reference>
<reference evidence="1" key="1">
    <citation type="submission" date="2014-09" db="EMBL/GenBank/DDBJ databases">
        <authorList>
            <person name="Magalhaes I.L.F."/>
            <person name="Oliveira U."/>
            <person name="Santos F.R."/>
            <person name="Vidigal T.H.D.A."/>
            <person name="Brescovit A.D."/>
            <person name="Santos A.J."/>
        </authorList>
    </citation>
    <scope>NUCLEOTIDE SEQUENCE</scope>
    <source>
        <tissue evidence="1">Shoot tissue taken approximately 20 cm above the soil surface</tissue>
    </source>
</reference>
<dbReference type="EMBL" id="GBRH01205516">
    <property type="protein sequence ID" value="JAD92379.1"/>
    <property type="molecule type" value="Transcribed_RNA"/>
</dbReference>
<proteinExistence type="predicted"/>
<dbReference type="AlphaFoldDB" id="A0A0A9DUX4"/>
<name>A0A0A9DUX4_ARUDO</name>
<organism evidence="1">
    <name type="scientific">Arundo donax</name>
    <name type="common">Giant reed</name>
    <name type="synonym">Donax arundinaceus</name>
    <dbReference type="NCBI Taxonomy" id="35708"/>
    <lineage>
        <taxon>Eukaryota</taxon>
        <taxon>Viridiplantae</taxon>
        <taxon>Streptophyta</taxon>
        <taxon>Embryophyta</taxon>
        <taxon>Tracheophyta</taxon>
        <taxon>Spermatophyta</taxon>
        <taxon>Magnoliopsida</taxon>
        <taxon>Liliopsida</taxon>
        <taxon>Poales</taxon>
        <taxon>Poaceae</taxon>
        <taxon>PACMAD clade</taxon>
        <taxon>Arundinoideae</taxon>
        <taxon>Arundineae</taxon>
        <taxon>Arundo</taxon>
    </lineage>
</organism>
<evidence type="ECO:0000313" key="1">
    <source>
        <dbReference type="EMBL" id="JAD92379.1"/>
    </source>
</evidence>